<evidence type="ECO:0000313" key="2">
    <source>
        <dbReference type="Proteomes" id="UP000198670"/>
    </source>
</evidence>
<keyword evidence="2" id="KW-1185">Reference proteome</keyword>
<evidence type="ECO:0008006" key="3">
    <source>
        <dbReference type="Google" id="ProtNLM"/>
    </source>
</evidence>
<dbReference type="AlphaFoldDB" id="A0A1I3HCN9"/>
<dbReference type="STRING" id="1477437.SAMN05444682_103304"/>
<reference evidence="1 2" key="1">
    <citation type="submission" date="2016-10" db="EMBL/GenBank/DDBJ databases">
        <authorList>
            <person name="de Groot N.N."/>
        </authorList>
    </citation>
    <scope>NUCLEOTIDE SEQUENCE [LARGE SCALE GENOMIC DNA]</scope>
    <source>
        <strain evidence="1 2">RK1</strain>
    </source>
</reference>
<dbReference type="SUPFAM" id="SSF50998">
    <property type="entry name" value="Quinoprotein alcohol dehydrogenase-like"/>
    <property type="match status" value="1"/>
</dbReference>
<gene>
    <name evidence="1" type="ORF">SAMN05444682_103304</name>
</gene>
<proteinExistence type="predicted"/>
<dbReference type="InterPro" id="IPR011047">
    <property type="entry name" value="Quinoprotein_ADH-like_sf"/>
</dbReference>
<organism evidence="1 2">
    <name type="scientific">Parapedobacter indicus</name>
    <dbReference type="NCBI Taxonomy" id="1477437"/>
    <lineage>
        <taxon>Bacteria</taxon>
        <taxon>Pseudomonadati</taxon>
        <taxon>Bacteroidota</taxon>
        <taxon>Sphingobacteriia</taxon>
        <taxon>Sphingobacteriales</taxon>
        <taxon>Sphingobacteriaceae</taxon>
        <taxon>Parapedobacter</taxon>
    </lineage>
</organism>
<protein>
    <recommendedName>
        <fullName evidence="3">DUF5018 domain-containing protein</fullName>
    </recommendedName>
</protein>
<dbReference type="Proteomes" id="UP000198670">
    <property type="component" value="Unassembled WGS sequence"/>
</dbReference>
<name>A0A1I3HCN9_9SPHI</name>
<dbReference type="EMBL" id="FOQO01000003">
    <property type="protein sequence ID" value="SFI33347.1"/>
    <property type="molecule type" value="Genomic_DNA"/>
</dbReference>
<dbReference type="PROSITE" id="PS51257">
    <property type="entry name" value="PROKAR_LIPOPROTEIN"/>
    <property type="match status" value="1"/>
</dbReference>
<dbReference type="Gene3D" id="2.60.40.2340">
    <property type="match status" value="1"/>
</dbReference>
<dbReference type="RefSeq" id="WP_143072874.1">
    <property type="nucleotide sequence ID" value="NZ_FOQO01000003.1"/>
</dbReference>
<evidence type="ECO:0000313" key="1">
    <source>
        <dbReference type="EMBL" id="SFI33347.1"/>
    </source>
</evidence>
<accession>A0A1I3HCN9</accession>
<dbReference type="OrthoDB" id="1289594at2"/>
<sequence length="603" mass="65016">MNKIQTAKWHSILMLLFTCVLLTVSCEKEKLDNRAFEGVNIVGVKVNGDLFLPHTDDQTVVVTLPAGQDLSRVNLQLLVANGELVGFENSQEYDCRKPLTVQLKGADGSQREVTLKVQSPPALASFIIEGLAVEADHIHFTEGSLIVQVPEGTDLSNLAVTLEFLNGTPVDFTNGQAADYTEPQRLTLLAVDEETRYTYDFIITTQEVGPASVQGMTINGVPTDSVVVVESSTLVPYIKGLADFSAADVVLTTGFGNRVDPTFTGKGLNLLSGNNQVKITGSDGIEKTFTIARPRLSLTPLVDKPYSQFGFGANDMAGVAFSGNHVVIANYSAVAPTEIGPNYYDLEGKPIGMLDKTGVEIAHSLRKLASDDEGRLLVVSLGITSDQQTIYRWDNVTAKPVPYITYSKATLGIDVNPRTAGINITGSLDGDAIITVGLAQRSEVYVWKVQGGVLNETPSKFAIPFDRTAYYWSVEPMPIGTDGYIGAIVGNSFSGIASLTSTFDADFQQSGIMSSDCKVKEYNGRTYLAYTAYVSGKGAMFRICDITDGGASSYQQPIFEKWMASGEPNANNTMDADMAVINGKLHAVFACTNIGLQLYKLEN</sequence>